<protein>
    <submittedName>
        <fullName evidence="2">Uncharacterized protein</fullName>
    </submittedName>
</protein>
<keyword evidence="3" id="KW-1185">Reference proteome</keyword>
<dbReference type="KEGG" id="jeh:EJN90_10715"/>
<dbReference type="Proteomes" id="UP000273326">
    <property type="component" value="Chromosome"/>
</dbReference>
<evidence type="ECO:0000256" key="1">
    <source>
        <dbReference type="SAM" id="Phobius"/>
    </source>
</evidence>
<proteinExistence type="predicted"/>
<keyword evidence="1" id="KW-1133">Transmembrane helix</keyword>
<dbReference type="EMBL" id="CP034465">
    <property type="protein sequence ID" value="AZP05070.1"/>
    <property type="molecule type" value="Genomic_DNA"/>
</dbReference>
<name>A0A3Q9BLL3_9LACT</name>
<gene>
    <name evidence="2" type="ORF">EJN90_10715</name>
</gene>
<evidence type="ECO:0000313" key="2">
    <source>
        <dbReference type="EMBL" id="AZP05070.1"/>
    </source>
</evidence>
<feature type="transmembrane region" description="Helical" evidence="1">
    <location>
        <begin position="20"/>
        <end position="38"/>
    </location>
</feature>
<keyword evidence="1" id="KW-0812">Transmembrane</keyword>
<organism evidence="2 3">
    <name type="scientific">Jeotgalibaca ciconiae</name>
    <dbReference type="NCBI Taxonomy" id="2496265"/>
    <lineage>
        <taxon>Bacteria</taxon>
        <taxon>Bacillati</taxon>
        <taxon>Bacillota</taxon>
        <taxon>Bacilli</taxon>
        <taxon>Lactobacillales</taxon>
        <taxon>Carnobacteriaceae</taxon>
        <taxon>Jeotgalibaca</taxon>
    </lineage>
</organism>
<reference evidence="3" key="1">
    <citation type="submission" date="2018-12" db="EMBL/GenBank/DDBJ databases">
        <title>Complete genome sequencing of Jeotgalibaca sp. H21T32.</title>
        <authorList>
            <person name="Bae J.-W."/>
            <person name="Lee S.-Y."/>
        </authorList>
    </citation>
    <scope>NUCLEOTIDE SEQUENCE [LARGE SCALE GENOMIC DNA]</scope>
    <source>
        <strain evidence="3">H21T32</strain>
    </source>
</reference>
<accession>A0A3Q9BLL3</accession>
<sequence length="115" mass="13662">MGQKRYLAQKLYNYLKPHPTSYSVILLNMNTSFYLNYIRIAKKYKKITECDEMREEVKHWNEKAEDGQRPSELYSRSGLTSAFQNTFRTECDGMRENSRKVQLSCPIKLNLVVRQ</sequence>
<dbReference type="AlphaFoldDB" id="A0A3Q9BLL3"/>
<keyword evidence="1" id="KW-0472">Membrane</keyword>
<evidence type="ECO:0000313" key="3">
    <source>
        <dbReference type="Proteomes" id="UP000273326"/>
    </source>
</evidence>
<dbReference type="RefSeq" id="WP_126111095.1">
    <property type="nucleotide sequence ID" value="NZ_CP034465.1"/>
</dbReference>